<evidence type="ECO:0000313" key="3">
    <source>
        <dbReference type="Proteomes" id="UP000279275"/>
    </source>
</evidence>
<dbReference type="AlphaFoldDB" id="A0A3M2KSG5"/>
<reference evidence="2 3" key="1">
    <citation type="submission" date="2018-10" db="EMBL/GenBank/DDBJ databases">
        <title>Isolation from cow dung.</title>
        <authorList>
            <person name="Ling L."/>
        </authorList>
    </citation>
    <scope>NUCLEOTIDE SEQUENCE [LARGE SCALE GENOMIC DNA]</scope>
    <source>
        <strain evidence="2 3">NEAU-LL90</strain>
    </source>
</reference>
<comment type="caution">
    <text evidence="2">The sequence shown here is derived from an EMBL/GenBank/DDBJ whole genome shotgun (WGS) entry which is preliminary data.</text>
</comment>
<evidence type="ECO:0000259" key="1">
    <source>
        <dbReference type="Pfam" id="PF01872"/>
    </source>
</evidence>
<dbReference type="Pfam" id="PF01872">
    <property type="entry name" value="RibD_C"/>
    <property type="match status" value="1"/>
</dbReference>
<dbReference type="OrthoDB" id="2313602at2"/>
<organism evidence="2 3">
    <name type="scientific">Nocardia stercoris</name>
    <dbReference type="NCBI Taxonomy" id="2483361"/>
    <lineage>
        <taxon>Bacteria</taxon>
        <taxon>Bacillati</taxon>
        <taxon>Actinomycetota</taxon>
        <taxon>Actinomycetes</taxon>
        <taxon>Mycobacteriales</taxon>
        <taxon>Nocardiaceae</taxon>
        <taxon>Nocardia</taxon>
    </lineage>
</organism>
<dbReference type="SUPFAM" id="SSF53597">
    <property type="entry name" value="Dihydrofolate reductase-like"/>
    <property type="match status" value="1"/>
</dbReference>
<dbReference type="GO" id="GO:0009231">
    <property type="term" value="P:riboflavin biosynthetic process"/>
    <property type="evidence" value="ECO:0007669"/>
    <property type="project" value="InterPro"/>
</dbReference>
<protein>
    <submittedName>
        <fullName evidence="2">Dihydrofolate reductase</fullName>
    </submittedName>
</protein>
<dbReference type="InterPro" id="IPR024072">
    <property type="entry name" value="DHFR-like_dom_sf"/>
</dbReference>
<dbReference type="Gene3D" id="3.40.430.10">
    <property type="entry name" value="Dihydrofolate Reductase, subunit A"/>
    <property type="match status" value="1"/>
</dbReference>
<dbReference type="PANTHER" id="PTHR38011:SF12">
    <property type="entry name" value="BIFUNCTIONAL DEAMINASE-REDUCTASE DOMAIN PROTEIN"/>
    <property type="match status" value="1"/>
</dbReference>
<dbReference type="InterPro" id="IPR002734">
    <property type="entry name" value="RibDG_C"/>
</dbReference>
<dbReference type="Proteomes" id="UP000279275">
    <property type="component" value="Unassembled WGS sequence"/>
</dbReference>
<dbReference type="PANTHER" id="PTHR38011">
    <property type="entry name" value="DIHYDROFOLATE REDUCTASE FAMILY PROTEIN (AFU_ORTHOLOGUE AFUA_8G06820)"/>
    <property type="match status" value="1"/>
</dbReference>
<sequence length="235" mass="26064">MLGRSRCQEFANRIRLVCERHQTHRGGAVPNVRTDMTISLDGFICGLAAQQPPYLDKGFFRITDWVVQHLAWRERAGIGGGLQDADDALLAEMFEQAGAYVMGRRMLDSGEEPWGESPPFRAPVFVVTHREREPLVRKGGTTFHFVTDGLQAAIERAKAACGDRHVHISGGAAIVQQAIAQRLVNEMHVHIAPVLLGQGTRLFDQLPDSMVELDRFRVVDSPAITHLSFRFPTAG</sequence>
<dbReference type="GO" id="GO:0008703">
    <property type="term" value="F:5-amino-6-(5-phosphoribosylamino)uracil reductase activity"/>
    <property type="evidence" value="ECO:0007669"/>
    <property type="project" value="InterPro"/>
</dbReference>
<name>A0A3M2KSG5_9NOCA</name>
<evidence type="ECO:0000313" key="2">
    <source>
        <dbReference type="EMBL" id="RMI27616.1"/>
    </source>
</evidence>
<proteinExistence type="predicted"/>
<keyword evidence="3" id="KW-1185">Reference proteome</keyword>
<dbReference type="InterPro" id="IPR050765">
    <property type="entry name" value="Riboflavin_Biosynth_HTPR"/>
</dbReference>
<dbReference type="EMBL" id="RFFH01000040">
    <property type="protein sequence ID" value="RMI27616.1"/>
    <property type="molecule type" value="Genomic_DNA"/>
</dbReference>
<feature type="domain" description="Bacterial bifunctional deaminase-reductase C-terminal" evidence="1">
    <location>
        <begin position="31"/>
        <end position="214"/>
    </location>
</feature>
<gene>
    <name evidence="2" type="ORF">EBN03_33415</name>
</gene>
<accession>A0A3M2KSG5</accession>